<feature type="chain" id="PRO_5041668877" description="DYW domain-containing protein" evidence="4">
    <location>
        <begin position="27"/>
        <end position="758"/>
    </location>
</feature>
<keyword evidence="4" id="KW-0732">Signal</keyword>
<organism evidence="6 7">
    <name type="scientific">Escallonia rubra</name>
    <dbReference type="NCBI Taxonomy" id="112253"/>
    <lineage>
        <taxon>Eukaryota</taxon>
        <taxon>Viridiplantae</taxon>
        <taxon>Streptophyta</taxon>
        <taxon>Embryophyta</taxon>
        <taxon>Tracheophyta</taxon>
        <taxon>Spermatophyta</taxon>
        <taxon>Magnoliopsida</taxon>
        <taxon>eudicotyledons</taxon>
        <taxon>Gunneridae</taxon>
        <taxon>Pentapetalae</taxon>
        <taxon>asterids</taxon>
        <taxon>campanulids</taxon>
        <taxon>Escalloniales</taxon>
        <taxon>Escalloniaceae</taxon>
        <taxon>Escallonia</taxon>
    </lineage>
</organism>
<accession>A0AA88R122</accession>
<dbReference type="Pfam" id="PF13041">
    <property type="entry name" value="PPR_2"/>
    <property type="match status" value="2"/>
</dbReference>
<name>A0AA88R122_9ASTE</name>
<feature type="repeat" description="PPR" evidence="3">
    <location>
        <begin position="451"/>
        <end position="485"/>
    </location>
</feature>
<evidence type="ECO:0000256" key="4">
    <source>
        <dbReference type="SAM" id="SignalP"/>
    </source>
</evidence>
<gene>
    <name evidence="6" type="ORF">RJ640_028193</name>
</gene>
<proteinExistence type="inferred from homology"/>
<dbReference type="GO" id="GO:0009451">
    <property type="term" value="P:RNA modification"/>
    <property type="evidence" value="ECO:0007669"/>
    <property type="project" value="InterPro"/>
</dbReference>
<dbReference type="PROSITE" id="PS51375">
    <property type="entry name" value="PPR"/>
    <property type="match status" value="5"/>
</dbReference>
<dbReference type="PANTHER" id="PTHR47926:SF500">
    <property type="entry name" value="REPEAT-CONTAINING PROTEIN, PUTATIVE-RELATED"/>
    <property type="match status" value="1"/>
</dbReference>
<dbReference type="InterPro" id="IPR046848">
    <property type="entry name" value="E_motif"/>
</dbReference>
<dbReference type="GO" id="GO:0003723">
    <property type="term" value="F:RNA binding"/>
    <property type="evidence" value="ECO:0007669"/>
    <property type="project" value="InterPro"/>
</dbReference>
<feature type="domain" description="DYW" evidence="5">
    <location>
        <begin position="666"/>
        <end position="758"/>
    </location>
</feature>
<dbReference type="InterPro" id="IPR046960">
    <property type="entry name" value="PPR_At4g14850-like_plant"/>
</dbReference>
<feature type="repeat" description="PPR" evidence="3">
    <location>
        <begin position="349"/>
        <end position="383"/>
    </location>
</feature>
<dbReference type="FunFam" id="1.25.40.10:FF:000196">
    <property type="entry name" value="Pentatricopeptide repeat-containing protein At4g14850"/>
    <property type="match status" value="1"/>
</dbReference>
<dbReference type="InterPro" id="IPR011990">
    <property type="entry name" value="TPR-like_helical_dom_sf"/>
</dbReference>
<dbReference type="FunFam" id="1.25.40.10:FF:000968">
    <property type="entry name" value="Pentatricopeptide repeat-containing protein, mitochondrial"/>
    <property type="match status" value="1"/>
</dbReference>
<dbReference type="InterPro" id="IPR002885">
    <property type="entry name" value="PPR_rpt"/>
</dbReference>
<evidence type="ECO:0000313" key="6">
    <source>
        <dbReference type="EMBL" id="KAK2968800.1"/>
    </source>
</evidence>
<keyword evidence="2" id="KW-0677">Repeat</keyword>
<feature type="repeat" description="PPR" evidence="3">
    <location>
        <begin position="212"/>
        <end position="246"/>
    </location>
</feature>
<comment type="similarity">
    <text evidence="1">Belongs to the PPR family. PCMP-H subfamily.</text>
</comment>
<comment type="caution">
    <text evidence="6">The sequence shown here is derived from an EMBL/GenBank/DDBJ whole genome shotgun (WGS) entry which is preliminary data.</text>
</comment>
<reference evidence="6" key="1">
    <citation type="submission" date="2022-12" db="EMBL/GenBank/DDBJ databases">
        <title>Draft genome assemblies for two species of Escallonia (Escalloniales).</title>
        <authorList>
            <person name="Chanderbali A."/>
            <person name="Dervinis C."/>
            <person name="Anghel I."/>
            <person name="Soltis D."/>
            <person name="Soltis P."/>
            <person name="Zapata F."/>
        </authorList>
    </citation>
    <scope>NUCLEOTIDE SEQUENCE</scope>
    <source>
        <strain evidence="6">UCBG92.1500</strain>
        <tissue evidence="6">Leaf</tissue>
    </source>
</reference>
<dbReference type="Pfam" id="PF14432">
    <property type="entry name" value="DYW_deaminase"/>
    <property type="match status" value="1"/>
</dbReference>
<evidence type="ECO:0000256" key="1">
    <source>
        <dbReference type="ARBA" id="ARBA00006643"/>
    </source>
</evidence>
<dbReference type="AlphaFoldDB" id="A0AA88R122"/>
<dbReference type="Proteomes" id="UP001187471">
    <property type="component" value="Unassembled WGS sequence"/>
</dbReference>
<dbReference type="PANTHER" id="PTHR47926">
    <property type="entry name" value="PENTATRICOPEPTIDE REPEAT-CONTAINING PROTEIN"/>
    <property type="match status" value="1"/>
</dbReference>
<dbReference type="GO" id="GO:0008270">
    <property type="term" value="F:zinc ion binding"/>
    <property type="evidence" value="ECO:0007669"/>
    <property type="project" value="InterPro"/>
</dbReference>
<feature type="signal peptide" evidence="4">
    <location>
        <begin position="1"/>
        <end position="26"/>
    </location>
</feature>
<dbReference type="InterPro" id="IPR032867">
    <property type="entry name" value="DYW_dom"/>
</dbReference>
<dbReference type="Gene3D" id="1.25.40.10">
    <property type="entry name" value="Tetratricopeptide repeat domain"/>
    <property type="match status" value="4"/>
</dbReference>
<dbReference type="Pfam" id="PF01535">
    <property type="entry name" value="PPR"/>
    <property type="match status" value="4"/>
</dbReference>
<dbReference type="FunFam" id="1.25.40.10:FF:002148">
    <property type="entry name" value="Pentatricopeptide repeat-containing protein At2g29760, chloroplastic"/>
    <property type="match status" value="1"/>
</dbReference>
<keyword evidence="7" id="KW-1185">Reference proteome</keyword>
<dbReference type="NCBIfam" id="TIGR00756">
    <property type="entry name" value="PPR"/>
    <property type="match status" value="5"/>
</dbReference>
<evidence type="ECO:0000259" key="5">
    <source>
        <dbReference type="Pfam" id="PF14432"/>
    </source>
</evidence>
<evidence type="ECO:0000256" key="3">
    <source>
        <dbReference type="PROSITE-ProRule" id="PRU00708"/>
    </source>
</evidence>
<dbReference type="Pfam" id="PF20431">
    <property type="entry name" value="E_motif"/>
    <property type="match status" value="1"/>
</dbReference>
<evidence type="ECO:0000313" key="7">
    <source>
        <dbReference type="Proteomes" id="UP001187471"/>
    </source>
</evidence>
<evidence type="ECO:0000256" key="2">
    <source>
        <dbReference type="ARBA" id="ARBA00022737"/>
    </source>
</evidence>
<protein>
    <recommendedName>
        <fullName evidence="5">DYW domain-containing protein</fullName>
    </recommendedName>
</protein>
<feature type="repeat" description="PPR" evidence="3">
    <location>
        <begin position="142"/>
        <end position="176"/>
    </location>
</feature>
<dbReference type="EMBL" id="JAVXUO010002884">
    <property type="protein sequence ID" value="KAK2968800.1"/>
    <property type="molecule type" value="Genomic_DNA"/>
</dbReference>
<feature type="repeat" description="PPR" evidence="3">
    <location>
        <begin position="420"/>
        <end position="450"/>
    </location>
</feature>
<sequence length="758" mass="83317">MAIAAKFPICLLALLTFASLVDSVFSTSVPTISASPAVLPYVNAPNMSSFFPAPKTMPLNPAVSPSLQAVSPIPSSGEFVGRSWSSAVKLQSGTAISDLWLHVLIVFLSALAAIGSKPFKNTTHSSNPNLATLFNKYVDKTNVFSWNSVIAELARSGDSVEALRAFSSMRKLSLTPNRSTFPCAVKSCSALFDLHSGRQAHQQALIFGYESDLFVSSALIDMYSKCGHLDDARQLFDEIPQRNVVSWTSMITGYVQNGEALEALLLFKGFLIEETENEDVYIDSVAMVSVLSACSRVSRKGVTRGVHGFVIKRGFEGDTGVGNTLMDAYAKCSEIGVSRKVFDGITGKDVISWNSVISVCSQNGMSAEALELFHDMVRDGAVAYNAVTLSSVLLACAHSGALQVGKSIHNQVIKMGLEDDVYMGTSVIDMYCKCGRVRAARRAFGRMKEKNVKTWTAMVAGYGMHGHAREALEVFYDMNQAGVKPNYITFVSVLAACSHAGLLDEGWSWFQAMEHKFNIEPGVEHYGCMVDLLGRAGLLNKAYDLIKDMKVRPDFVIWGSLLAACRMHKNVELGEICARKLFELDPSNCGYYVLLSNIYADAGRWEDVERMRIYMKSHGLVKPPGFSLVELKGGVHVFLVGDTEHPQHEKIYAYLEMLSVKLQEAGYMPNMTSVLHDVDEEEKGMTLRVHSEKLAVAFGVMNSAPGTTIQVIKNLRICGDCHTMIKLMAKIVDREIVVRDSKRFHHFKDGLCSCGDYW</sequence>